<keyword evidence="6" id="KW-1185">Reference proteome</keyword>
<dbReference type="InterPro" id="IPR042099">
    <property type="entry name" value="ANL_N_sf"/>
</dbReference>
<dbReference type="Pfam" id="PF07993">
    <property type="entry name" value="NAD_binding_4"/>
    <property type="match status" value="1"/>
</dbReference>
<dbReference type="Gene3D" id="3.40.50.720">
    <property type="entry name" value="NAD(P)-binding Rossmann-like Domain"/>
    <property type="match status" value="1"/>
</dbReference>
<dbReference type="InterPro" id="IPR036291">
    <property type="entry name" value="NAD(P)-bd_dom_sf"/>
</dbReference>
<gene>
    <name evidence="5" type="ORF">SISSUDRAFT_992338</name>
</gene>
<dbReference type="STRING" id="1314776.A0A165Z7Z7"/>
<dbReference type="Gene3D" id="3.40.50.12780">
    <property type="entry name" value="N-terminal domain of ligase-like"/>
    <property type="match status" value="1"/>
</dbReference>
<accession>A0A165Z7Z7</accession>
<organism evidence="5 6">
    <name type="scientific">Sistotremastrum suecicum HHB10207 ss-3</name>
    <dbReference type="NCBI Taxonomy" id="1314776"/>
    <lineage>
        <taxon>Eukaryota</taxon>
        <taxon>Fungi</taxon>
        <taxon>Dikarya</taxon>
        <taxon>Basidiomycota</taxon>
        <taxon>Agaricomycotina</taxon>
        <taxon>Agaricomycetes</taxon>
        <taxon>Sistotremastrales</taxon>
        <taxon>Sistotremastraceae</taxon>
        <taxon>Sistotremastrum</taxon>
    </lineage>
</organism>
<dbReference type="PANTHER" id="PTHR43439">
    <property type="entry name" value="PHENYLACETATE-COENZYME A LIGASE"/>
    <property type="match status" value="1"/>
</dbReference>
<dbReference type="Pfam" id="PF00501">
    <property type="entry name" value="AMP-binding"/>
    <property type="match status" value="1"/>
</dbReference>
<reference evidence="5 6" key="1">
    <citation type="journal article" date="2016" name="Mol. Biol. Evol.">
        <title>Comparative Genomics of Early-Diverging Mushroom-Forming Fungi Provides Insights into the Origins of Lignocellulose Decay Capabilities.</title>
        <authorList>
            <person name="Nagy L.G."/>
            <person name="Riley R."/>
            <person name="Tritt A."/>
            <person name="Adam C."/>
            <person name="Daum C."/>
            <person name="Floudas D."/>
            <person name="Sun H."/>
            <person name="Yadav J.S."/>
            <person name="Pangilinan J."/>
            <person name="Larsson K.H."/>
            <person name="Matsuura K."/>
            <person name="Barry K."/>
            <person name="Labutti K."/>
            <person name="Kuo R."/>
            <person name="Ohm R.A."/>
            <person name="Bhattacharya S.S."/>
            <person name="Shirouzu T."/>
            <person name="Yoshinaga Y."/>
            <person name="Martin F.M."/>
            <person name="Grigoriev I.V."/>
            <person name="Hibbett D.S."/>
        </authorList>
    </citation>
    <scope>NUCLEOTIDE SEQUENCE [LARGE SCALE GENOMIC DNA]</scope>
    <source>
        <strain evidence="5 6">HHB10207 ss-3</strain>
    </source>
</reference>
<dbReference type="Gene3D" id="1.10.1200.10">
    <property type="entry name" value="ACP-like"/>
    <property type="match status" value="1"/>
</dbReference>
<dbReference type="InterPro" id="IPR051414">
    <property type="entry name" value="Adenylate-forming_Reductase"/>
</dbReference>
<evidence type="ECO:0000256" key="2">
    <source>
        <dbReference type="ARBA" id="ARBA00022553"/>
    </source>
</evidence>
<dbReference type="InterPro" id="IPR000873">
    <property type="entry name" value="AMP-dep_synth/lig_dom"/>
</dbReference>
<name>A0A165Z7Z7_9AGAM</name>
<evidence type="ECO:0000256" key="1">
    <source>
        <dbReference type="ARBA" id="ARBA00022450"/>
    </source>
</evidence>
<dbReference type="InterPro" id="IPR020845">
    <property type="entry name" value="AMP-binding_CS"/>
</dbReference>
<sequence>VPSMALSPPPQIRDTLVHHLYLKTEKQKPDAIFAKIINGDVLDPVANDITWSQLMRDVCSVTSQLKSSIRPRTSGTPMKVVSVLARSGYSYLVHLLAIISCGWTAALLSTKNSPAALEHLIEASHSQYVLVDQDSRALIEGCLLMIPCLDFFDLSLLDGGDSLPPTQPESTVVESELDVPALYLHTSGSTGHPKLVPWTHRFISHAIFSYLEATEEYKGCMFYCLAPICHAMGAMFALEAPLAFDCPILFAESKKPITGEALLRHIRPFSNVALIPIPSILQQVADSGPEAMRELASHLKVAYYGGAGLDVDAGNLLRAHGVPVISGFGMFGFHTILFPAKPTKLRCSMLIPHHNLDNGEWLYFQWRKGYKILMIDSADEPDIKECIVLPAEDTPAIINHRDPIGFRTGDLWKENPHRSGWWKHVGRVGDVTVLANGEKTNNKQLETLLLRDPRIDYVIVFGEGKEQNGLLLSPAPVLSSPAAFEDEIWPLVQRINEEIPKHSRINRELILVATPTRPFALTDKGTVRAKATLAMYEKDIEEAYRTMDMDDSNLWTFDREFNLANLTTNLSAAIGQIMSRKISVWDDLFEQGLDSFLAFRVAAVVRGAARASSYPDAVIPRNVVYVYPSVAALASYVHSLVPSTAEPVPEDDATAVEMMIEKYSANFVVQNPNPTGDLDGIVVALTGATGSVGSFIFAELLVDPKVQLIYSLYRPSVQDIGERQLKSFVDRGLDSSLLQEYVHKIRFVAVDLAVDRLGLDEALYDEIARAVTHIIHPAWHVNFNLSLQSFERTHIVGVRNLIDLALLSHRRTRPRFIFLSSVASVAGYSGPSGVPEETFNNPQVARTGYGMSKYAAERILDRAVIGAGLNAVVIRLGQLCGATIGTGAWSPSEYIPIILRSSQLLGSIPSDLPDQRWLPVDIASKAVILLSFNSSATVPAYYHVENPKPTPWREIVGIVADCCIPKLQLVPMDEWLEYVAQRSKNLETSSVPASALYDFFANRFSTPPLITDRTLSLVPSVNFGSIPGDLIQHYLHYLGLIPDVELEDAGVD</sequence>
<protein>
    <submittedName>
        <fullName evidence="5">Acetyl-CoA synthetase-like protein</fullName>
    </submittedName>
</protein>
<evidence type="ECO:0000259" key="4">
    <source>
        <dbReference type="Pfam" id="PF07993"/>
    </source>
</evidence>
<dbReference type="EMBL" id="KV428203">
    <property type="protein sequence ID" value="KZT34035.1"/>
    <property type="molecule type" value="Genomic_DNA"/>
</dbReference>
<keyword evidence="2" id="KW-0597">Phosphoprotein</keyword>
<evidence type="ECO:0000313" key="5">
    <source>
        <dbReference type="EMBL" id="KZT34035.1"/>
    </source>
</evidence>
<feature type="domain" description="Thioester reductase (TE)" evidence="4">
    <location>
        <begin position="685"/>
        <end position="926"/>
    </location>
</feature>
<proteinExistence type="predicted"/>
<dbReference type="InterPro" id="IPR036736">
    <property type="entry name" value="ACP-like_sf"/>
</dbReference>
<dbReference type="SUPFAM" id="SSF56801">
    <property type="entry name" value="Acetyl-CoA synthetase-like"/>
    <property type="match status" value="1"/>
</dbReference>
<dbReference type="Proteomes" id="UP000076798">
    <property type="component" value="Unassembled WGS sequence"/>
</dbReference>
<dbReference type="Pfam" id="PF23562">
    <property type="entry name" value="AMP-binding_C_3"/>
    <property type="match status" value="1"/>
</dbReference>
<dbReference type="AlphaFoldDB" id="A0A165Z7Z7"/>
<dbReference type="OrthoDB" id="429813at2759"/>
<dbReference type="SUPFAM" id="SSF51735">
    <property type="entry name" value="NAD(P)-binding Rossmann-fold domains"/>
    <property type="match status" value="1"/>
</dbReference>
<feature type="non-terminal residue" evidence="5">
    <location>
        <position position="1"/>
    </location>
</feature>
<keyword evidence="1" id="KW-0596">Phosphopantetheine</keyword>
<dbReference type="PROSITE" id="PS00455">
    <property type="entry name" value="AMP_BINDING"/>
    <property type="match status" value="1"/>
</dbReference>
<feature type="domain" description="AMP-dependent synthetase/ligase" evidence="3">
    <location>
        <begin position="46"/>
        <end position="330"/>
    </location>
</feature>
<dbReference type="InterPro" id="IPR013120">
    <property type="entry name" value="FAR_NAD-bd"/>
</dbReference>
<dbReference type="PANTHER" id="PTHR43439:SF2">
    <property type="entry name" value="ENZYME, PUTATIVE (JCVI)-RELATED"/>
    <property type="match status" value="1"/>
</dbReference>
<evidence type="ECO:0000259" key="3">
    <source>
        <dbReference type="Pfam" id="PF00501"/>
    </source>
</evidence>
<evidence type="ECO:0000313" key="6">
    <source>
        <dbReference type="Proteomes" id="UP000076798"/>
    </source>
</evidence>